<keyword evidence="1" id="KW-0472">Membrane</keyword>
<reference evidence="3" key="1">
    <citation type="journal article" date="2011" name="MBio">
        <title>Novel metabolic attributes of the genus Cyanothece, comprising a group of unicellular nitrogen-fixing Cyanobacteria.</title>
        <authorList>
            <person name="Bandyopadhyay A."/>
            <person name="Elvitigala T."/>
            <person name="Welsh E."/>
            <person name="Stockel J."/>
            <person name="Liberton M."/>
            <person name="Min H."/>
            <person name="Sherman L.A."/>
            <person name="Pakrasi H.B."/>
        </authorList>
    </citation>
    <scope>NUCLEOTIDE SEQUENCE [LARGE SCALE GENOMIC DNA]</scope>
    <source>
        <strain evidence="3">PCC 8801</strain>
    </source>
</reference>
<name>B7JZ71_RIPO1</name>
<keyword evidence="3" id="KW-1185">Reference proteome</keyword>
<sequence length="256" mass="28942">MKTNQHSLRQWVNFTAIIAAFVTNVLANIAPINGLTIGEISNTFFKEVLITPASYAFAIWGVIYLGLISLAIYQVLPQNREQPRLVQMGYFITFSSLAQIIWVLLFQLQLFLLSVVAMIAILIPLIFLYLRLEINLESVNKKQRWLVNFPLSVYFAWISVATIVNVALGLYTLKWNGRGISPVFWTIIMMVIATIIAGIIRIKRQDLVYTGVFVWALVAIAVRHLDKLPIAATALTLALVLMMLMMIPSRIIKSLF</sequence>
<evidence type="ECO:0000313" key="3">
    <source>
        <dbReference type="Proteomes" id="UP000008204"/>
    </source>
</evidence>
<feature type="transmembrane region" description="Helical" evidence="1">
    <location>
        <begin position="111"/>
        <end position="130"/>
    </location>
</feature>
<evidence type="ECO:0000256" key="1">
    <source>
        <dbReference type="SAM" id="Phobius"/>
    </source>
</evidence>
<dbReference type="STRING" id="41431.PCC8801_3311"/>
<dbReference type="KEGG" id="cyp:PCC8801_3311"/>
<dbReference type="EMBL" id="CP001287">
    <property type="protein sequence ID" value="ACK67282.1"/>
    <property type="molecule type" value="Genomic_DNA"/>
</dbReference>
<keyword evidence="1" id="KW-0812">Transmembrane</keyword>
<dbReference type="Proteomes" id="UP000008204">
    <property type="component" value="Chromosome"/>
</dbReference>
<dbReference type="InterPro" id="IPR038330">
    <property type="entry name" value="TspO/MBR-related_sf"/>
</dbReference>
<protein>
    <recommendedName>
        <fullName evidence="4">Tryptophan-rich sensory protein</fullName>
    </recommendedName>
</protein>
<gene>
    <name evidence="2" type="ordered locus">PCC8801_3311</name>
</gene>
<dbReference type="eggNOG" id="COG1030">
    <property type="taxonomic scope" value="Bacteria"/>
</dbReference>
<evidence type="ECO:0008006" key="4">
    <source>
        <dbReference type="Google" id="ProtNLM"/>
    </source>
</evidence>
<feature type="transmembrane region" description="Helical" evidence="1">
    <location>
        <begin position="85"/>
        <end position="105"/>
    </location>
</feature>
<organism evidence="2 3">
    <name type="scientific">Rippkaea orientalis (strain PCC 8801 / RF-1)</name>
    <name type="common">Cyanothece sp. (strain PCC 8801)</name>
    <dbReference type="NCBI Taxonomy" id="41431"/>
    <lineage>
        <taxon>Bacteria</taxon>
        <taxon>Bacillati</taxon>
        <taxon>Cyanobacteriota</taxon>
        <taxon>Cyanophyceae</taxon>
        <taxon>Oscillatoriophycideae</taxon>
        <taxon>Chroococcales</taxon>
        <taxon>Aphanothecaceae</taxon>
        <taxon>Rippkaea</taxon>
        <taxon>Rippkaea orientalis</taxon>
    </lineage>
</organism>
<feature type="transmembrane region" description="Helical" evidence="1">
    <location>
        <begin position="151"/>
        <end position="171"/>
    </location>
</feature>
<dbReference type="HOGENOM" id="CLU_067293_1_0_3"/>
<feature type="transmembrane region" description="Helical" evidence="1">
    <location>
        <begin position="12"/>
        <end position="32"/>
    </location>
</feature>
<accession>B7JZ71</accession>
<evidence type="ECO:0000313" key="2">
    <source>
        <dbReference type="EMBL" id="ACK67282.1"/>
    </source>
</evidence>
<feature type="transmembrane region" description="Helical" evidence="1">
    <location>
        <begin position="183"/>
        <end position="200"/>
    </location>
</feature>
<dbReference type="OrthoDB" id="5189031at2"/>
<feature type="transmembrane region" description="Helical" evidence="1">
    <location>
        <begin position="52"/>
        <end position="73"/>
    </location>
</feature>
<dbReference type="Gene3D" id="1.20.1260.100">
    <property type="entry name" value="TspO/MBR protein"/>
    <property type="match status" value="1"/>
</dbReference>
<dbReference type="AlphaFoldDB" id="B7JZ71"/>
<dbReference type="RefSeq" id="WP_012596543.1">
    <property type="nucleotide sequence ID" value="NC_011726.1"/>
</dbReference>
<dbReference type="PANTHER" id="PTHR33802:SF1">
    <property type="entry name" value="XK-RELATED PROTEIN"/>
    <property type="match status" value="1"/>
</dbReference>
<keyword evidence="1" id="KW-1133">Transmembrane helix</keyword>
<dbReference type="PANTHER" id="PTHR33802">
    <property type="entry name" value="SI:CH211-161H7.5-RELATED"/>
    <property type="match status" value="1"/>
</dbReference>
<feature type="transmembrane region" description="Helical" evidence="1">
    <location>
        <begin position="207"/>
        <end position="224"/>
    </location>
</feature>
<feature type="transmembrane region" description="Helical" evidence="1">
    <location>
        <begin position="230"/>
        <end position="247"/>
    </location>
</feature>
<proteinExistence type="predicted"/>